<comment type="catalytic activity">
    <reaction evidence="1">
        <text>ATP + protein L-histidine = ADP + protein N-phospho-L-histidine.</text>
        <dbReference type="EC" id="2.7.13.3"/>
    </reaction>
</comment>
<dbReference type="Pfam" id="PF00672">
    <property type="entry name" value="HAMP"/>
    <property type="match status" value="1"/>
</dbReference>
<gene>
    <name evidence="26" type="ORF">IV501_14240</name>
</gene>
<keyword evidence="7" id="KW-0597">Phosphoprotein</keyword>
<dbReference type="EMBL" id="JAEPES010000005">
    <property type="protein sequence ID" value="MBK4348796.1"/>
    <property type="molecule type" value="Genomic_DNA"/>
</dbReference>
<dbReference type="InterPro" id="IPR050980">
    <property type="entry name" value="2C_sensor_his_kinase"/>
</dbReference>
<keyword evidence="13" id="KW-0067">ATP-binding</keyword>
<dbReference type="Pfam" id="PF02518">
    <property type="entry name" value="HATPase_c"/>
    <property type="match status" value="1"/>
</dbReference>
<dbReference type="GO" id="GO:0005886">
    <property type="term" value="C:plasma membrane"/>
    <property type="evidence" value="ECO:0007669"/>
    <property type="project" value="UniProtKB-SubCell"/>
</dbReference>
<dbReference type="InterPro" id="IPR003660">
    <property type="entry name" value="HAMP_dom"/>
</dbReference>
<evidence type="ECO:0000313" key="27">
    <source>
        <dbReference type="Proteomes" id="UP000636458"/>
    </source>
</evidence>
<keyword evidence="17" id="KW-0902">Two-component regulatory system</keyword>
<keyword evidence="14" id="KW-0460">Magnesium</keyword>
<keyword evidence="6" id="KW-1003">Cell membrane</keyword>
<dbReference type="CDD" id="cd06225">
    <property type="entry name" value="HAMP"/>
    <property type="match status" value="1"/>
</dbReference>
<comment type="subcellular location">
    <subcellularLocation>
        <location evidence="4">Cell membrane</location>
        <topology evidence="4">Multi-pass membrane protein</topology>
    </subcellularLocation>
</comment>
<protein>
    <recommendedName>
        <fullName evidence="21">Signal transduction histidine-protein kinase/phosphatase MprB</fullName>
        <ecNumber evidence="5">2.7.13.3</ecNumber>
    </recommendedName>
    <alternativeName>
        <fullName evidence="22">Mycobacterial persistence regulator B</fullName>
    </alternativeName>
</protein>
<evidence type="ECO:0000256" key="19">
    <source>
        <dbReference type="ARBA" id="ARBA00023026"/>
    </source>
</evidence>
<evidence type="ECO:0000256" key="11">
    <source>
        <dbReference type="ARBA" id="ARBA00022777"/>
    </source>
</evidence>
<dbReference type="PANTHER" id="PTHR44936:SF9">
    <property type="entry name" value="SENSOR PROTEIN CREC"/>
    <property type="match status" value="1"/>
</dbReference>
<evidence type="ECO:0000256" key="7">
    <source>
        <dbReference type="ARBA" id="ARBA00022553"/>
    </source>
</evidence>
<evidence type="ECO:0000259" key="24">
    <source>
        <dbReference type="PROSITE" id="PS50109"/>
    </source>
</evidence>
<evidence type="ECO:0000256" key="22">
    <source>
        <dbReference type="ARBA" id="ARBA00041776"/>
    </source>
</evidence>
<dbReference type="SMART" id="SM00387">
    <property type="entry name" value="HATPase_c"/>
    <property type="match status" value="1"/>
</dbReference>
<evidence type="ECO:0000313" key="26">
    <source>
        <dbReference type="EMBL" id="MBK4348796.1"/>
    </source>
</evidence>
<dbReference type="CDD" id="cd00082">
    <property type="entry name" value="HisKA"/>
    <property type="match status" value="1"/>
</dbReference>
<dbReference type="GO" id="GO:0000155">
    <property type="term" value="F:phosphorelay sensor kinase activity"/>
    <property type="evidence" value="ECO:0007669"/>
    <property type="project" value="InterPro"/>
</dbReference>
<dbReference type="PROSITE" id="PS50885">
    <property type="entry name" value="HAMP"/>
    <property type="match status" value="1"/>
</dbReference>
<feature type="transmembrane region" description="Helical" evidence="23">
    <location>
        <begin position="55"/>
        <end position="82"/>
    </location>
</feature>
<keyword evidence="23" id="KW-0472">Membrane</keyword>
<dbReference type="SUPFAM" id="SSF47384">
    <property type="entry name" value="Homodimeric domain of signal transducing histidine kinase"/>
    <property type="match status" value="1"/>
</dbReference>
<evidence type="ECO:0000256" key="2">
    <source>
        <dbReference type="ARBA" id="ARBA00001936"/>
    </source>
</evidence>
<dbReference type="Gene3D" id="6.10.340.10">
    <property type="match status" value="1"/>
</dbReference>
<accession>A0A934W4C0</accession>
<organism evidence="26 27">
    <name type="scientific">Lacisediminihabitans changchengi</name>
    <dbReference type="NCBI Taxonomy" id="2787634"/>
    <lineage>
        <taxon>Bacteria</taxon>
        <taxon>Bacillati</taxon>
        <taxon>Actinomycetota</taxon>
        <taxon>Actinomycetes</taxon>
        <taxon>Micrococcales</taxon>
        <taxon>Microbacteriaceae</taxon>
        <taxon>Lacisediminihabitans</taxon>
    </lineage>
</organism>
<evidence type="ECO:0000256" key="16">
    <source>
        <dbReference type="ARBA" id="ARBA00022989"/>
    </source>
</evidence>
<dbReference type="PROSITE" id="PS50109">
    <property type="entry name" value="HIS_KIN"/>
    <property type="match status" value="1"/>
</dbReference>
<keyword evidence="15" id="KW-0904">Protein phosphatase</keyword>
<comment type="caution">
    <text evidence="26">The sequence shown here is derived from an EMBL/GenBank/DDBJ whole genome shotgun (WGS) entry which is preliminary data.</text>
</comment>
<dbReference type="EC" id="2.7.13.3" evidence="5"/>
<keyword evidence="27" id="KW-1185">Reference proteome</keyword>
<evidence type="ECO:0000256" key="21">
    <source>
        <dbReference type="ARBA" id="ARBA00040454"/>
    </source>
</evidence>
<sequence>MMLTVVYLAMTYLPKYSFPQTAVTSTTLVPAGQPISVQSAKPLTAGIVVSSTSDLLSTLLMISVVSLILLVAVGAAASWVLIGRMLRPLTALTDAATLARQGSLSHRVNSVGRDDELHRLSRSFDEMLEQLERSFSAQQRFAANASHEIRTPLATTKALLDVAREGQHSAETTLLLDRLSSMNQRTILITNAMLDLATIGEHSLDVAEVDIHTEVTQQLQDLDDELREKDIRVTTDLHPARLHGDPTLLKLMVGNLMRNAIRHNVQGGDVVVSTVSVDGFVELTISNSGEQVPEETIELLREPFYRQYGRVQSTDRHSGRGLGLALAASIVDAHRGKIALRPRAGGGLEVDVSLPV</sequence>
<keyword evidence="19" id="KW-0843">Virulence</keyword>
<dbReference type="PRINTS" id="PR00344">
    <property type="entry name" value="BCTRLSENSOR"/>
</dbReference>
<comment type="cofactor">
    <cofactor evidence="3">
        <name>Mg(2+)</name>
        <dbReference type="ChEBI" id="CHEBI:18420"/>
    </cofactor>
</comment>
<reference evidence="26" key="1">
    <citation type="submission" date="2021-01" db="EMBL/GenBank/DDBJ databases">
        <title>Lacisediminihabitans sp. nov. strain G11-30, isolated from Antarctic Soil.</title>
        <authorList>
            <person name="Li J."/>
        </authorList>
    </citation>
    <scope>NUCLEOTIDE SEQUENCE</scope>
    <source>
        <strain evidence="26">G11-30</strain>
    </source>
</reference>
<evidence type="ECO:0000256" key="4">
    <source>
        <dbReference type="ARBA" id="ARBA00004651"/>
    </source>
</evidence>
<keyword evidence="18" id="KW-0346">Stress response</keyword>
<evidence type="ECO:0000256" key="10">
    <source>
        <dbReference type="ARBA" id="ARBA00022741"/>
    </source>
</evidence>
<evidence type="ECO:0000256" key="5">
    <source>
        <dbReference type="ARBA" id="ARBA00012438"/>
    </source>
</evidence>
<evidence type="ECO:0000256" key="17">
    <source>
        <dbReference type="ARBA" id="ARBA00023012"/>
    </source>
</evidence>
<proteinExistence type="predicted"/>
<keyword evidence="9 23" id="KW-0812">Transmembrane</keyword>
<dbReference type="InterPro" id="IPR036890">
    <property type="entry name" value="HATPase_C_sf"/>
</dbReference>
<dbReference type="SUPFAM" id="SSF158472">
    <property type="entry name" value="HAMP domain-like"/>
    <property type="match status" value="1"/>
</dbReference>
<dbReference type="GO" id="GO:0005524">
    <property type="term" value="F:ATP binding"/>
    <property type="evidence" value="ECO:0007669"/>
    <property type="project" value="UniProtKB-KW"/>
</dbReference>
<dbReference type="InterPro" id="IPR005467">
    <property type="entry name" value="His_kinase_dom"/>
</dbReference>
<dbReference type="InterPro" id="IPR004358">
    <property type="entry name" value="Sig_transdc_His_kin-like_C"/>
</dbReference>
<dbReference type="GO" id="GO:0004721">
    <property type="term" value="F:phosphoprotein phosphatase activity"/>
    <property type="evidence" value="ECO:0007669"/>
    <property type="project" value="UniProtKB-KW"/>
</dbReference>
<dbReference type="InterPro" id="IPR003594">
    <property type="entry name" value="HATPase_dom"/>
</dbReference>
<dbReference type="SMART" id="SM00388">
    <property type="entry name" value="HisKA"/>
    <property type="match status" value="1"/>
</dbReference>
<feature type="domain" description="Histidine kinase" evidence="24">
    <location>
        <begin position="144"/>
        <end position="356"/>
    </location>
</feature>
<evidence type="ECO:0000256" key="13">
    <source>
        <dbReference type="ARBA" id="ARBA00022840"/>
    </source>
</evidence>
<keyword evidence="11 26" id="KW-0418">Kinase</keyword>
<evidence type="ECO:0000256" key="20">
    <source>
        <dbReference type="ARBA" id="ARBA00023211"/>
    </source>
</evidence>
<evidence type="ECO:0000259" key="25">
    <source>
        <dbReference type="PROSITE" id="PS50885"/>
    </source>
</evidence>
<evidence type="ECO:0000256" key="12">
    <source>
        <dbReference type="ARBA" id="ARBA00022801"/>
    </source>
</evidence>
<evidence type="ECO:0000256" key="15">
    <source>
        <dbReference type="ARBA" id="ARBA00022912"/>
    </source>
</evidence>
<keyword evidence="16 23" id="KW-1133">Transmembrane helix</keyword>
<evidence type="ECO:0000256" key="6">
    <source>
        <dbReference type="ARBA" id="ARBA00022475"/>
    </source>
</evidence>
<dbReference type="Pfam" id="PF00512">
    <property type="entry name" value="HisKA"/>
    <property type="match status" value="1"/>
</dbReference>
<dbReference type="Gene3D" id="3.30.565.10">
    <property type="entry name" value="Histidine kinase-like ATPase, C-terminal domain"/>
    <property type="match status" value="1"/>
</dbReference>
<comment type="cofactor">
    <cofactor evidence="2">
        <name>Mn(2+)</name>
        <dbReference type="ChEBI" id="CHEBI:29035"/>
    </cofactor>
</comment>
<evidence type="ECO:0000256" key="23">
    <source>
        <dbReference type="SAM" id="Phobius"/>
    </source>
</evidence>
<evidence type="ECO:0000256" key="9">
    <source>
        <dbReference type="ARBA" id="ARBA00022692"/>
    </source>
</evidence>
<keyword evidence="20" id="KW-0464">Manganese</keyword>
<keyword evidence="12" id="KW-0378">Hydrolase</keyword>
<dbReference type="InterPro" id="IPR036097">
    <property type="entry name" value="HisK_dim/P_sf"/>
</dbReference>
<evidence type="ECO:0000256" key="3">
    <source>
        <dbReference type="ARBA" id="ARBA00001946"/>
    </source>
</evidence>
<dbReference type="AlphaFoldDB" id="A0A934W4C0"/>
<dbReference type="InterPro" id="IPR003661">
    <property type="entry name" value="HisK_dim/P_dom"/>
</dbReference>
<keyword evidence="8" id="KW-0808">Transferase</keyword>
<evidence type="ECO:0000256" key="8">
    <source>
        <dbReference type="ARBA" id="ARBA00022679"/>
    </source>
</evidence>
<feature type="domain" description="HAMP" evidence="25">
    <location>
        <begin position="83"/>
        <end position="136"/>
    </location>
</feature>
<dbReference type="SUPFAM" id="SSF55874">
    <property type="entry name" value="ATPase domain of HSP90 chaperone/DNA topoisomerase II/histidine kinase"/>
    <property type="match status" value="1"/>
</dbReference>
<evidence type="ECO:0000256" key="1">
    <source>
        <dbReference type="ARBA" id="ARBA00000085"/>
    </source>
</evidence>
<dbReference type="CDD" id="cd00075">
    <property type="entry name" value="HATPase"/>
    <property type="match status" value="1"/>
</dbReference>
<keyword evidence="10" id="KW-0547">Nucleotide-binding</keyword>
<evidence type="ECO:0000256" key="14">
    <source>
        <dbReference type="ARBA" id="ARBA00022842"/>
    </source>
</evidence>
<name>A0A934W4C0_9MICO</name>
<dbReference type="SMART" id="SM00304">
    <property type="entry name" value="HAMP"/>
    <property type="match status" value="1"/>
</dbReference>
<evidence type="ECO:0000256" key="18">
    <source>
        <dbReference type="ARBA" id="ARBA00023016"/>
    </source>
</evidence>
<dbReference type="PANTHER" id="PTHR44936">
    <property type="entry name" value="SENSOR PROTEIN CREC"/>
    <property type="match status" value="1"/>
</dbReference>
<dbReference type="Proteomes" id="UP000636458">
    <property type="component" value="Unassembled WGS sequence"/>
</dbReference>
<dbReference type="Gene3D" id="1.10.287.130">
    <property type="match status" value="1"/>
</dbReference>